<dbReference type="InterPro" id="IPR036236">
    <property type="entry name" value="Znf_C2H2_sf"/>
</dbReference>
<dbReference type="Gene3D" id="3.30.160.60">
    <property type="entry name" value="Classic Zinc Finger"/>
    <property type="match status" value="3"/>
</dbReference>
<dbReference type="OrthoDB" id="6077919at2759"/>
<evidence type="ECO:0000256" key="11">
    <source>
        <dbReference type="ARBA" id="ARBA00023242"/>
    </source>
</evidence>
<keyword evidence="3" id="KW-0479">Metal-binding</keyword>
<evidence type="ECO:0000256" key="5">
    <source>
        <dbReference type="ARBA" id="ARBA00022771"/>
    </source>
</evidence>
<proteinExistence type="inferred from homology"/>
<dbReference type="SUPFAM" id="SSF57667">
    <property type="entry name" value="beta-beta-alpha zinc fingers"/>
    <property type="match status" value="2"/>
</dbReference>
<evidence type="ECO:0000256" key="12">
    <source>
        <dbReference type="ARBA" id="ARBA00038409"/>
    </source>
</evidence>
<dbReference type="GO" id="GO:0005634">
    <property type="term" value="C:nucleus"/>
    <property type="evidence" value="ECO:0007669"/>
    <property type="project" value="UniProtKB-SubCell"/>
</dbReference>
<evidence type="ECO:0000256" key="15">
    <source>
        <dbReference type="PROSITE-ProRule" id="PRU00042"/>
    </source>
</evidence>
<sequence length="352" mass="39100">DTEKSMSLLDMSTSPGNSGVHSSWNPHPQDIQNFPQCAALEKSPLVSAEAARLTAGEMGQQFNMLLPEHGVNYCAQVTLTPSQNSYCQGISPSQPGMMIYEGSQAMPSGKTNIPGVAMIYDGNLRVPPDVPPVSAPSGSPVMPHIRAPAMPYGGTPVVPSNRDSLTPKVLLTPTMPSAEVQTLHPSLTQMLPSRNPHVLGMPPAKSSSLLVLESQDSFVSQPASQTDLFLPEQPMPVPQRAEQNSRAQERASRRPLVSRPYLCQYENCGKAYTKRSHLVSHQRKHTGHRPYRCSWEGCTWSFFRSDELGRHIRIHTKYRPHRCDQCGRQFMRSDHLRQHQRTHLRMPCSPDP</sequence>
<evidence type="ECO:0000256" key="2">
    <source>
        <dbReference type="ARBA" id="ARBA00022491"/>
    </source>
</evidence>
<dbReference type="InterPro" id="IPR013087">
    <property type="entry name" value="Znf_C2H2_type"/>
</dbReference>
<feature type="domain" description="C2H2-type" evidence="17">
    <location>
        <begin position="321"/>
        <end position="343"/>
    </location>
</feature>
<keyword evidence="10" id="KW-0804">Transcription</keyword>
<feature type="domain" description="C2H2-type" evidence="17">
    <location>
        <begin position="261"/>
        <end position="290"/>
    </location>
</feature>
<dbReference type="EMBL" id="JAGFMF010012100">
    <property type="protein sequence ID" value="KAG8507640.1"/>
    <property type="molecule type" value="Genomic_DNA"/>
</dbReference>
<feature type="region of interest" description="Disordered" evidence="16">
    <location>
        <begin position="228"/>
        <end position="253"/>
    </location>
</feature>
<feature type="compositionally biased region" description="Polar residues" evidence="16">
    <location>
        <begin position="10"/>
        <end position="23"/>
    </location>
</feature>
<gene>
    <name evidence="18" type="ORF">J0S82_019682</name>
</gene>
<feature type="non-terminal residue" evidence="18">
    <location>
        <position position="352"/>
    </location>
</feature>
<dbReference type="GO" id="GO:0008270">
    <property type="term" value="F:zinc ion binding"/>
    <property type="evidence" value="ECO:0007669"/>
    <property type="project" value="UniProtKB-KW"/>
</dbReference>
<dbReference type="GO" id="GO:0000978">
    <property type="term" value="F:RNA polymerase II cis-regulatory region sequence-specific DNA binding"/>
    <property type="evidence" value="ECO:0007669"/>
    <property type="project" value="TreeGrafter"/>
</dbReference>
<evidence type="ECO:0000256" key="16">
    <source>
        <dbReference type="SAM" id="MobiDB-lite"/>
    </source>
</evidence>
<name>A0A8J5ZZA5_GALPY</name>
<comment type="similarity">
    <text evidence="12">Belongs to the Sp1 C2H2-type zinc-finger protein family.</text>
</comment>
<keyword evidence="4" id="KW-0677">Repeat</keyword>
<dbReference type="FunFam" id="3.30.160.60:FF:002051">
    <property type="entry name" value="Krueppel-like factor 17"/>
    <property type="match status" value="1"/>
</dbReference>
<evidence type="ECO:0000256" key="10">
    <source>
        <dbReference type="ARBA" id="ARBA00023163"/>
    </source>
</evidence>
<dbReference type="PROSITE" id="PS50157">
    <property type="entry name" value="ZINC_FINGER_C2H2_2"/>
    <property type="match status" value="3"/>
</dbReference>
<dbReference type="FunFam" id="3.30.160.60:FF:000072">
    <property type="entry name" value="zinc finger protein 143 isoform X1"/>
    <property type="match status" value="1"/>
</dbReference>
<keyword evidence="9" id="KW-0010">Activator</keyword>
<evidence type="ECO:0000256" key="14">
    <source>
        <dbReference type="ARBA" id="ARBA00069426"/>
    </source>
</evidence>
<evidence type="ECO:0000256" key="4">
    <source>
        <dbReference type="ARBA" id="ARBA00022737"/>
    </source>
</evidence>
<evidence type="ECO:0000256" key="9">
    <source>
        <dbReference type="ARBA" id="ARBA00023159"/>
    </source>
</evidence>
<comment type="function">
    <text evidence="13">Transcription repressor that binds to the promoter of target genes and prevents their expression. Acts as a negative regulator of epithelial-mesenchymal transition and metastasis in breast cancer. Specifically binds the 5'-CACCC-3' sequence in the promoter of ID1, a key metastasis regulator in breast cancer, and repress its expression. May be a germ cell-specific transcription factor that plays important roles in spermatid differentiation and oocyte development.</text>
</comment>
<feature type="region of interest" description="Disordered" evidence="16">
    <location>
        <begin position="1"/>
        <end position="23"/>
    </location>
</feature>
<organism evidence="18 19">
    <name type="scientific">Galemys pyrenaicus</name>
    <name type="common">Iberian desman</name>
    <name type="synonym">Pyrenean desman</name>
    <dbReference type="NCBI Taxonomy" id="202257"/>
    <lineage>
        <taxon>Eukaryota</taxon>
        <taxon>Metazoa</taxon>
        <taxon>Chordata</taxon>
        <taxon>Craniata</taxon>
        <taxon>Vertebrata</taxon>
        <taxon>Euteleostomi</taxon>
        <taxon>Mammalia</taxon>
        <taxon>Eutheria</taxon>
        <taxon>Laurasiatheria</taxon>
        <taxon>Eulipotyphla</taxon>
        <taxon>Talpidae</taxon>
        <taxon>Galemys</taxon>
    </lineage>
</organism>
<dbReference type="Pfam" id="PF00096">
    <property type="entry name" value="zf-C2H2"/>
    <property type="match status" value="3"/>
</dbReference>
<comment type="caution">
    <text evidence="18">The sequence shown here is derived from an EMBL/GenBank/DDBJ whole genome shotgun (WGS) entry which is preliminary data.</text>
</comment>
<dbReference type="PANTHER" id="PTHR23235">
    <property type="entry name" value="KRUEPPEL-LIKE TRANSCRIPTION FACTOR"/>
    <property type="match status" value="1"/>
</dbReference>
<keyword evidence="7" id="KW-0805">Transcription regulation</keyword>
<protein>
    <recommendedName>
        <fullName evidence="14">Krueppel-like factor 17</fullName>
    </recommendedName>
</protein>
<evidence type="ECO:0000256" key="7">
    <source>
        <dbReference type="ARBA" id="ARBA00023015"/>
    </source>
</evidence>
<keyword evidence="2" id="KW-0678">Repressor</keyword>
<dbReference type="PROSITE" id="PS00028">
    <property type="entry name" value="ZINC_FINGER_C2H2_1"/>
    <property type="match status" value="3"/>
</dbReference>
<dbReference type="Proteomes" id="UP000700334">
    <property type="component" value="Unassembled WGS sequence"/>
</dbReference>
<dbReference type="GO" id="GO:0000981">
    <property type="term" value="F:DNA-binding transcription factor activity, RNA polymerase II-specific"/>
    <property type="evidence" value="ECO:0007669"/>
    <property type="project" value="TreeGrafter"/>
</dbReference>
<evidence type="ECO:0000256" key="13">
    <source>
        <dbReference type="ARBA" id="ARBA00059130"/>
    </source>
</evidence>
<keyword evidence="5 15" id="KW-0863">Zinc-finger</keyword>
<dbReference type="CDD" id="cd21574">
    <property type="entry name" value="KLF17_N"/>
    <property type="match status" value="1"/>
</dbReference>
<evidence type="ECO:0000313" key="19">
    <source>
        <dbReference type="Proteomes" id="UP000700334"/>
    </source>
</evidence>
<evidence type="ECO:0000313" key="18">
    <source>
        <dbReference type="EMBL" id="KAG8507640.1"/>
    </source>
</evidence>
<dbReference type="FunFam" id="3.30.160.60:FF:000125">
    <property type="entry name" value="Putative zinc finger protein 143"/>
    <property type="match status" value="1"/>
</dbReference>
<feature type="domain" description="C2H2-type" evidence="17">
    <location>
        <begin position="291"/>
        <end position="320"/>
    </location>
</feature>
<keyword evidence="11" id="KW-0539">Nucleus</keyword>
<comment type="subcellular location">
    <subcellularLocation>
        <location evidence="1">Nucleus</location>
    </subcellularLocation>
</comment>
<keyword evidence="6" id="KW-0862">Zinc</keyword>
<dbReference type="PANTHER" id="PTHR23235:SF159">
    <property type="entry name" value="KRUEPPEL-LIKE FACTOR 17"/>
    <property type="match status" value="1"/>
</dbReference>
<evidence type="ECO:0000256" key="8">
    <source>
        <dbReference type="ARBA" id="ARBA00023125"/>
    </source>
</evidence>
<keyword evidence="8" id="KW-0238">DNA-binding</keyword>
<evidence type="ECO:0000259" key="17">
    <source>
        <dbReference type="PROSITE" id="PS50157"/>
    </source>
</evidence>
<evidence type="ECO:0000256" key="3">
    <source>
        <dbReference type="ARBA" id="ARBA00022723"/>
    </source>
</evidence>
<reference evidence="18" key="1">
    <citation type="journal article" date="2021" name="Evol. Appl.">
        <title>The genome of the Pyrenean desman and the effects of bottlenecks and inbreeding on the genomic landscape of an endangered species.</title>
        <authorList>
            <person name="Escoda L."/>
            <person name="Castresana J."/>
        </authorList>
    </citation>
    <scope>NUCLEOTIDE SEQUENCE</scope>
    <source>
        <strain evidence="18">IBE-C5619</strain>
    </source>
</reference>
<accession>A0A8J5ZZA5</accession>
<dbReference type="AlphaFoldDB" id="A0A8J5ZZA5"/>
<keyword evidence="19" id="KW-1185">Reference proteome</keyword>
<evidence type="ECO:0000256" key="6">
    <source>
        <dbReference type="ARBA" id="ARBA00022833"/>
    </source>
</evidence>
<evidence type="ECO:0000256" key="1">
    <source>
        <dbReference type="ARBA" id="ARBA00004123"/>
    </source>
</evidence>
<dbReference type="SMART" id="SM00355">
    <property type="entry name" value="ZnF_C2H2"/>
    <property type="match status" value="3"/>
</dbReference>